<dbReference type="HOGENOM" id="CLU_1171940_0_0_1"/>
<dbReference type="VEuPathDB" id="VectorBase:RPRC011004"/>
<keyword evidence="2" id="KW-0812">Transmembrane</keyword>
<reference evidence="3" key="1">
    <citation type="submission" date="2015-05" db="UniProtKB">
        <authorList>
            <consortium name="EnsemblMetazoa"/>
        </authorList>
    </citation>
    <scope>IDENTIFICATION</scope>
</reference>
<accession>T1I3Y5</accession>
<sequence length="237" mass="27317">MSAHQNESQNSFLSEDFGLKNTEPQLHGSRFMRAIKRDNVNVKAKHINETIDHHQHQQYLHQQQHSPGSLQEDQKELSASLRYQDDAGESGAHIPRRAKNIYNGNDADRHLLTSPEETIITPILEEPCSNKCPNLYRCNRCRKPFTSTNPPYLVLKRDKTTITGEDMHMKSITIANSTFSAGLATNKVMRISIDINVTFFFAIIFIILTLLLFFYNNTSDFIKLFKKMGLDYYSKYK</sequence>
<name>T1I3Y5_RHOPR</name>
<evidence type="ECO:0000313" key="3">
    <source>
        <dbReference type="EnsemblMetazoa" id="RPRC011004-PA"/>
    </source>
</evidence>
<keyword evidence="4" id="KW-1185">Reference proteome</keyword>
<dbReference type="Proteomes" id="UP000015103">
    <property type="component" value="Unassembled WGS sequence"/>
</dbReference>
<feature type="region of interest" description="Disordered" evidence="1">
    <location>
        <begin position="55"/>
        <end position="79"/>
    </location>
</feature>
<evidence type="ECO:0000256" key="2">
    <source>
        <dbReference type="SAM" id="Phobius"/>
    </source>
</evidence>
<proteinExistence type="predicted"/>
<organism evidence="3 4">
    <name type="scientific">Rhodnius prolixus</name>
    <name type="common">Triatomid bug</name>
    <dbReference type="NCBI Taxonomy" id="13249"/>
    <lineage>
        <taxon>Eukaryota</taxon>
        <taxon>Metazoa</taxon>
        <taxon>Ecdysozoa</taxon>
        <taxon>Arthropoda</taxon>
        <taxon>Hexapoda</taxon>
        <taxon>Insecta</taxon>
        <taxon>Pterygota</taxon>
        <taxon>Neoptera</taxon>
        <taxon>Paraneoptera</taxon>
        <taxon>Hemiptera</taxon>
        <taxon>Heteroptera</taxon>
        <taxon>Panheteroptera</taxon>
        <taxon>Cimicomorpha</taxon>
        <taxon>Reduviidae</taxon>
        <taxon>Triatominae</taxon>
        <taxon>Rhodnius</taxon>
    </lineage>
</organism>
<protein>
    <submittedName>
        <fullName evidence="3">Uncharacterized protein</fullName>
    </submittedName>
</protein>
<keyword evidence="2" id="KW-0472">Membrane</keyword>
<evidence type="ECO:0000313" key="4">
    <source>
        <dbReference type="Proteomes" id="UP000015103"/>
    </source>
</evidence>
<dbReference type="InParanoid" id="T1I3Y5"/>
<keyword evidence="2" id="KW-1133">Transmembrane helix</keyword>
<feature type="region of interest" description="Disordered" evidence="1">
    <location>
        <begin position="1"/>
        <end position="21"/>
    </location>
</feature>
<dbReference type="AlphaFoldDB" id="T1I3Y5"/>
<dbReference type="EnsemblMetazoa" id="RPRC011004-RA">
    <property type="protein sequence ID" value="RPRC011004-PA"/>
    <property type="gene ID" value="RPRC011004"/>
</dbReference>
<evidence type="ECO:0000256" key="1">
    <source>
        <dbReference type="SAM" id="MobiDB-lite"/>
    </source>
</evidence>
<feature type="transmembrane region" description="Helical" evidence="2">
    <location>
        <begin position="197"/>
        <end position="215"/>
    </location>
</feature>
<dbReference type="EMBL" id="ACPB03018199">
    <property type="status" value="NOT_ANNOTATED_CDS"/>
    <property type="molecule type" value="Genomic_DNA"/>
</dbReference>
<feature type="compositionally biased region" description="Polar residues" evidence="1">
    <location>
        <begin position="1"/>
        <end position="13"/>
    </location>
</feature>